<protein>
    <recommendedName>
        <fullName evidence="4">Lipoprotein</fullName>
    </recommendedName>
</protein>
<keyword evidence="3" id="KW-1185">Reference proteome</keyword>
<gene>
    <name evidence="2" type="ORF">GCM10022416_10250</name>
</gene>
<reference evidence="3" key="1">
    <citation type="journal article" date="2019" name="Int. J. Syst. Evol. Microbiol.">
        <title>The Global Catalogue of Microorganisms (GCM) 10K type strain sequencing project: providing services to taxonomists for standard genome sequencing and annotation.</title>
        <authorList>
            <consortium name="The Broad Institute Genomics Platform"/>
            <consortium name="The Broad Institute Genome Sequencing Center for Infectious Disease"/>
            <person name="Wu L."/>
            <person name="Ma J."/>
        </authorList>
    </citation>
    <scope>NUCLEOTIDE SEQUENCE [LARGE SCALE GENOMIC DNA]</scope>
    <source>
        <strain evidence="3">JCM 17316</strain>
    </source>
</reference>
<name>A0ABP7Y7J6_9ACTN</name>
<evidence type="ECO:0000313" key="2">
    <source>
        <dbReference type="EMBL" id="GAA4131494.1"/>
    </source>
</evidence>
<proteinExistence type="predicted"/>
<evidence type="ECO:0000256" key="1">
    <source>
        <dbReference type="SAM" id="MobiDB-lite"/>
    </source>
</evidence>
<evidence type="ECO:0000313" key="3">
    <source>
        <dbReference type="Proteomes" id="UP001500266"/>
    </source>
</evidence>
<dbReference type="EMBL" id="BAABDO010000009">
    <property type="protein sequence ID" value="GAA4131494.1"/>
    <property type="molecule type" value="Genomic_DNA"/>
</dbReference>
<feature type="region of interest" description="Disordered" evidence="1">
    <location>
        <begin position="114"/>
        <end position="137"/>
    </location>
</feature>
<dbReference type="PROSITE" id="PS51257">
    <property type="entry name" value="PROKAR_LIPOPROTEIN"/>
    <property type="match status" value="1"/>
</dbReference>
<accession>A0ABP7Y7J6</accession>
<sequence>MLEDMRTLRFAAVALAAVTSIGLAGCGKENPPVSQSEQDKMVKFAECIRKHGVDFPDPGPNAPEKTYDPNDVRMQAAHAACRSLAPNPHQEGKPSAAEEDRALKLAECLRKRGINAKDPAPGSIHISIEESPGDDPQKTVAAYAACNKEVPAVSGG</sequence>
<comment type="caution">
    <text evidence="2">The sequence shown here is derived from an EMBL/GenBank/DDBJ whole genome shotgun (WGS) entry which is preliminary data.</text>
</comment>
<dbReference type="Proteomes" id="UP001500266">
    <property type="component" value="Unassembled WGS sequence"/>
</dbReference>
<evidence type="ECO:0008006" key="4">
    <source>
        <dbReference type="Google" id="ProtNLM"/>
    </source>
</evidence>
<organism evidence="2 3">
    <name type="scientific">Actinomadura keratinilytica</name>
    <dbReference type="NCBI Taxonomy" id="547461"/>
    <lineage>
        <taxon>Bacteria</taxon>
        <taxon>Bacillati</taxon>
        <taxon>Actinomycetota</taxon>
        <taxon>Actinomycetes</taxon>
        <taxon>Streptosporangiales</taxon>
        <taxon>Thermomonosporaceae</taxon>
        <taxon>Actinomadura</taxon>
    </lineage>
</organism>